<gene>
    <name evidence="4" type="ORF">M6B38_257435</name>
    <name evidence="2" type="ORF">M6B38_382250</name>
    <name evidence="3" type="ORF">M6B38_382325</name>
</gene>
<feature type="compositionally biased region" description="Polar residues" evidence="1">
    <location>
        <begin position="7"/>
        <end position="20"/>
    </location>
</feature>
<comment type="caution">
    <text evidence="2">The sequence shown here is derived from an EMBL/GenBank/DDBJ whole genome shotgun (WGS) entry which is preliminary data.</text>
</comment>
<dbReference type="EMBL" id="JANAVB010021997">
    <property type="protein sequence ID" value="KAJ6824603.1"/>
    <property type="molecule type" value="Genomic_DNA"/>
</dbReference>
<feature type="region of interest" description="Disordered" evidence="1">
    <location>
        <begin position="1"/>
        <end position="26"/>
    </location>
</feature>
<dbReference type="EMBL" id="JANAVB010001997">
    <property type="protein sequence ID" value="KAJ6852030.1"/>
    <property type="molecule type" value="Genomic_DNA"/>
</dbReference>
<dbReference type="AlphaFoldDB" id="A0AAX6G7Z5"/>
<evidence type="ECO:0000313" key="3">
    <source>
        <dbReference type="EMBL" id="KAJ6824618.1"/>
    </source>
</evidence>
<dbReference type="EMBL" id="JANAVB010021997">
    <property type="protein sequence ID" value="KAJ6824618.1"/>
    <property type="molecule type" value="Genomic_DNA"/>
</dbReference>
<sequence length="117" mass="12655">MDRSQPVHVSQETQLMTRNPRTAVPQQHLRHRCVSVGCRQVQGGVASHVELAGEVRPEADDLRCEVGVAERGGDVQGVVGAVGWPVEEEPVFLEELVEGVHVSGDGCFPQPVIHDST</sequence>
<keyword evidence="5" id="KW-1185">Reference proteome</keyword>
<reference evidence="2" key="2">
    <citation type="submission" date="2023-04" db="EMBL/GenBank/DDBJ databases">
        <authorList>
            <person name="Bruccoleri R.E."/>
            <person name="Oakeley E.J."/>
            <person name="Faust A.-M."/>
            <person name="Dessus-Babus S."/>
            <person name="Altorfer M."/>
            <person name="Burckhardt D."/>
            <person name="Oertli M."/>
            <person name="Naumann U."/>
            <person name="Petersen F."/>
            <person name="Wong J."/>
        </authorList>
    </citation>
    <scope>NUCLEOTIDE SEQUENCE</scope>
    <source>
        <strain evidence="2">GSM-AAB239-AS_SAM_17_03QT</strain>
        <tissue evidence="2">Leaf</tissue>
    </source>
</reference>
<name>A0AAX6G7Z5_IRIPA</name>
<accession>A0AAX6G7Z5</accession>
<proteinExistence type="predicted"/>
<evidence type="ECO:0000313" key="4">
    <source>
        <dbReference type="EMBL" id="KAJ6852030.1"/>
    </source>
</evidence>
<organism evidence="2 5">
    <name type="scientific">Iris pallida</name>
    <name type="common">Sweet iris</name>
    <dbReference type="NCBI Taxonomy" id="29817"/>
    <lineage>
        <taxon>Eukaryota</taxon>
        <taxon>Viridiplantae</taxon>
        <taxon>Streptophyta</taxon>
        <taxon>Embryophyta</taxon>
        <taxon>Tracheophyta</taxon>
        <taxon>Spermatophyta</taxon>
        <taxon>Magnoliopsida</taxon>
        <taxon>Liliopsida</taxon>
        <taxon>Asparagales</taxon>
        <taxon>Iridaceae</taxon>
        <taxon>Iridoideae</taxon>
        <taxon>Irideae</taxon>
        <taxon>Iris</taxon>
    </lineage>
</organism>
<dbReference type="Proteomes" id="UP001140949">
    <property type="component" value="Unassembled WGS sequence"/>
</dbReference>
<evidence type="ECO:0000256" key="1">
    <source>
        <dbReference type="SAM" id="MobiDB-lite"/>
    </source>
</evidence>
<evidence type="ECO:0000313" key="5">
    <source>
        <dbReference type="Proteomes" id="UP001140949"/>
    </source>
</evidence>
<protein>
    <submittedName>
        <fullName evidence="2">Ankyrin repeat-containing protein-like</fullName>
    </submittedName>
</protein>
<reference evidence="2" key="1">
    <citation type="journal article" date="2023" name="GigaByte">
        <title>Genome assembly of the bearded iris, Iris pallida Lam.</title>
        <authorList>
            <person name="Bruccoleri R.E."/>
            <person name="Oakeley E.J."/>
            <person name="Faust A.M.E."/>
            <person name="Altorfer M."/>
            <person name="Dessus-Babus S."/>
            <person name="Burckhardt D."/>
            <person name="Oertli M."/>
            <person name="Naumann U."/>
            <person name="Petersen F."/>
            <person name="Wong J."/>
        </authorList>
    </citation>
    <scope>NUCLEOTIDE SEQUENCE</scope>
    <source>
        <strain evidence="2">GSM-AAB239-AS_SAM_17_03QT</strain>
    </source>
</reference>
<evidence type="ECO:0000313" key="2">
    <source>
        <dbReference type="EMBL" id="KAJ6824603.1"/>
    </source>
</evidence>